<comment type="caution">
    <text evidence="1">The sequence shown here is derived from an EMBL/GenBank/DDBJ whole genome shotgun (WGS) entry which is preliminary data.</text>
</comment>
<dbReference type="Proteomes" id="UP000770717">
    <property type="component" value="Unassembled WGS sequence"/>
</dbReference>
<accession>A0A8J6EKK5</accession>
<name>A0A8J6EKK5_ELECQ</name>
<keyword evidence="2" id="KW-1185">Reference proteome</keyword>
<sequence length="86" mass="9521">MTALSAPHLTPVAAVSPTYLSHFSINFSTCLHWSGEDNRCIACVCRLAVVGPWGDGYSSEPPPLLPWCHYTLLTKSFEPQFWPLLS</sequence>
<protein>
    <submittedName>
        <fullName evidence="1">Uncharacterized protein</fullName>
    </submittedName>
</protein>
<dbReference type="EMBL" id="WNTK01000252">
    <property type="protein sequence ID" value="KAG9470579.1"/>
    <property type="molecule type" value="Genomic_DNA"/>
</dbReference>
<proteinExistence type="predicted"/>
<gene>
    <name evidence="1" type="ORF">GDO78_017268</name>
</gene>
<evidence type="ECO:0000313" key="2">
    <source>
        <dbReference type="Proteomes" id="UP000770717"/>
    </source>
</evidence>
<evidence type="ECO:0000313" key="1">
    <source>
        <dbReference type="EMBL" id="KAG9470579.1"/>
    </source>
</evidence>
<dbReference type="AlphaFoldDB" id="A0A8J6EKK5"/>
<reference evidence="1" key="1">
    <citation type="thesis" date="2020" institute="ProQuest LLC" country="789 East Eisenhower Parkway, Ann Arbor, MI, USA">
        <title>Comparative Genomics and Chromosome Evolution.</title>
        <authorList>
            <person name="Mudd A.B."/>
        </authorList>
    </citation>
    <scope>NUCLEOTIDE SEQUENCE</scope>
    <source>
        <strain evidence="1">HN-11 Male</strain>
        <tissue evidence="1">Kidney and liver</tissue>
    </source>
</reference>
<organism evidence="1 2">
    <name type="scientific">Eleutherodactylus coqui</name>
    <name type="common">Puerto Rican coqui</name>
    <dbReference type="NCBI Taxonomy" id="57060"/>
    <lineage>
        <taxon>Eukaryota</taxon>
        <taxon>Metazoa</taxon>
        <taxon>Chordata</taxon>
        <taxon>Craniata</taxon>
        <taxon>Vertebrata</taxon>
        <taxon>Euteleostomi</taxon>
        <taxon>Amphibia</taxon>
        <taxon>Batrachia</taxon>
        <taxon>Anura</taxon>
        <taxon>Neobatrachia</taxon>
        <taxon>Hyloidea</taxon>
        <taxon>Eleutherodactylidae</taxon>
        <taxon>Eleutherodactylinae</taxon>
        <taxon>Eleutherodactylus</taxon>
        <taxon>Eleutherodactylus</taxon>
    </lineage>
</organism>